<evidence type="ECO:0000256" key="8">
    <source>
        <dbReference type="ARBA" id="ARBA00023157"/>
    </source>
</evidence>
<evidence type="ECO:0000256" key="5">
    <source>
        <dbReference type="ARBA" id="ARBA00022525"/>
    </source>
</evidence>
<comment type="subcellular location">
    <subcellularLocation>
        <location evidence="2">Secreted</location>
    </subcellularLocation>
</comment>
<dbReference type="AlphaFoldDB" id="N1QEG2"/>
<dbReference type="SUPFAM" id="SSF51445">
    <property type="entry name" value="(Trans)glycosidases"/>
    <property type="match status" value="1"/>
</dbReference>
<dbReference type="GO" id="GO:0005576">
    <property type="term" value="C:extracellular region"/>
    <property type="evidence" value="ECO:0007669"/>
    <property type="project" value="UniProtKB-SubCell"/>
</dbReference>
<protein>
    <recommendedName>
        <fullName evidence="4 13">Beta-galactosidase</fullName>
        <ecNumber evidence="4 13">3.2.1.23</ecNumber>
    </recommendedName>
</protein>
<dbReference type="FunFam" id="2.60.120.260:FF:000065">
    <property type="entry name" value="Beta-galactosidase A"/>
    <property type="match status" value="1"/>
</dbReference>
<name>N1QEG2_SPHMS</name>
<keyword evidence="11 13" id="KW-0326">Glycosidase</keyword>
<sequence length="1010" mass="110655">MWYKQVFRAAVLAVLAFHAAALTIAGKPNLMIKPDKRNTPLQDVVTWDERSLFVHGERVLFYSGEFHPFRLPVPCLWLDVLQKIRALGYNGVSVYWDWALLEGKQGDFSAEGVFALEPFFDAAKKAGIYVLARPGPYINAEVSGGGFPGWLQRNPGLLRTRDPRYLEATDNYVQSMSKIIAKAQITNGGPVILLQPENEYSHGAPDAPDFPDSVYWQYVEDQYRNNGIVVPMISNDAHAYGYFAPGPPALYNATIDIYGHDGYPLGFDCANPYTWPDNKLPLDYHKVHLNQSISTPFSVVEFQGGSFDPWGGPGFGKCTDLLGPEFQRVFYKNVYSFGATIFNIYMIYGGTNWGNLGHPGGYTSYDYGAAITEERTVEREKYSQAKLLAHFLQASPAYLEAFAQDNTYANGSLTGNSAIATTTLLTNSTKFFVVRHAAYNSLDTTEYSITLPTSKGNITIPQLGGKLSLHGRDSKVYVTDYDVGGSNLLYSTAEIFTWKKYGSQRVLLVYTGPDEINELAFTSCGDATVVEGSDINMDNTNGVIVMQFATSTEKRIVSLCDGLSLHIVDRNSAYDYWVVEKAATPSISAPIVKAGYLIRSYTIEQSALHLIGDLNATTTIEVIGGAPDSMTELTFNGKQLPFTVSKSGIITATAEYAAPEYTIPKLSELEWKVIDSLPEIQADYDDSLWTSADLTYSNNTARNLTTPTSLYAGDYGFHTGSLLYRAHFTANGNESTIFLFTQGGSAFGHSVWLNDMFVGSFVGADLYKNTNATYSLPPTPAGTKCILTILLDNQGLDESGSAGESPTVNQKKPRGILDYDLPGHDPSDLTWKLTGNLGGEDYQDRARGPLNEGGLFAERQGYHLPGTPISTWEKSSTSEGLSAPGVAFYATTFNLDLPVGYDIPLSFSFANTTTDTSTTLATAYRAQLFVNGYQFGKYIHNIGPQDVFPVPEGIFNYQGENYVALSLWALEAEGAKLEGFELVDGHPVQSGFGAVGQSPQPGWVKREGAY</sequence>
<feature type="domain" description="Beta-galactosidase" evidence="15">
    <location>
        <begin position="400"/>
        <end position="576"/>
    </location>
</feature>
<dbReference type="Pfam" id="PF13363">
    <property type="entry name" value="BetaGal_dom3"/>
    <property type="match status" value="1"/>
</dbReference>
<dbReference type="OrthoDB" id="1657402at2759"/>
<evidence type="ECO:0000256" key="11">
    <source>
        <dbReference type="ARBA" id="ARBA00023295"/>
    </source>
</evidence>
<dbReference type="InterPro" id="IPR018954">
    <property type="entry name" value="Betagal_dom2"/>
</dbReference>
<dbReference type="Pfam" id="PF10435">
    <property type="entry name" value="BetaGal_dom2"/>
    <property type="match status" value="1"/>
</dbReference>
<dbReference type="HOGENOM" id="CLU_005732_2_0_1"/>
<keyword evidence="5" id="KW-0964">Secreted</keyword>
<dbReference type="FunFam" id="2.60.120.260:FF:000088">
    <property type="entry name" value="Beta-galactosidase A"/>
    <property type="match status" value="1"/>
</dbReference>
<dbReference type="Pfam" id="PF01301">
    <property type="entry name" value="Glyco_hydro_35"/>
    <property type="match status" value="1"/>
</dbReference>
<accession>N1QEG2</accession>
<dbReference type="GO" id="GO:0004565">
    <property type="term" value="F:beta-galactosidase activity"/>
    <property type="evidence" value="ECO:0007669"/>
    <property type="project" value="UniProtKB-EC"/>
</dbReference>
<dbReference type="OMA" id="NEYSGAC"/>
<keyword evidence="12" id="KW-0624">Polysaccharide degradation</keyword>
<dbReference type="InterPro" id="IPR037110">
    <property type="entry name" value="Betagal_dom2_sf"/>
</dbReference>
<dbReference type="InterPro" id="IPR025972">
    <property type="entry name" value="BetaGal_dom3"/>
</dbReference>
<keyword evidence="17" id="KW-1185">Reference proteome</keyword>
<evidence type="ECO:0000256" key="14">
    <source>
        <dbReference type="RuleBase" id="RU003679"/>
    </source>
</evidence>
<dbReference type="eggNOG" id="KOG0496">
    <property type="taxonomic scope" value="Eukaryota"/>
</dbReference>
<dbReference type="GeneID" id="27903937"/>
<dbReference type="RefSeq" id="XP_016757468.1">
    <property type="nucleotide sequence ID" value="XM_016906800.1"/>
</dbReference>
<evidence type="ECO:0000313" key="17">
    <source>
        <dbReference type="Proteomes" id="UP000016931"/>
    </source>
</evidence>
<evidence type="ECO:0000256" key="13">
    <source>
        <dbReference type="RuleBase" id="RU000675"/>
    </source>
</evidence>
<dbReference type="GO" id="GO:0000272">
    <property type="term" value="P:polysaccharide catabolic process"/>
    <property type="evidence" value="ECO:0007669"/>
    <property type="project" value="UniProtKB-KW"/>
</dbReference>
<evidence type="ECO:0000256" key="4">
    <source>
        <dbReference type="ARBA" id="ARBA00012756"/>
    </source>
</evidence>
<dbReference type="EC" id="3.2.1.23" evidence="4 13"/>
<reference evidence="16 17" key="1">
    <citation type="journal article" date="2012" name="PLoS Pathog.">
        <title>Diverse lifestyles and strategies of plant pathogenesis encoded in the genomes of eighteen Dothideomycetes fungi.</title>
        <authorList>
            <person name="Ohm R.A."/>
            <person name="Feau N."/>
            <person name="Henrissat B."/>
            <person name="Schoch C.L."/>
            <person name="Horwitz B.A."/>
            <person name="Barry K.W."/>
            <person name="Condon B.J."/>
            <person name="Copeland A.C."/>
            <person name="Dhillon B."/>
            <person name="Glaser F."/>
            <person name="Hesse C.N."/>
            <person name="Kosti I."/>
            <person name="LaButti K."/>
            <person name="Lindquist E.A."/>
            <person name="Lucas S."/>
            <person name="Salamov A.A."/>
            <person name="Bradshaw R.E."/>
            <person name="Ciuffetti L."/>
            <person name="Hamelin R.C."/>
            <person name="Kema G.H.J."/>
            <person name="Lawrence C."/>
            <person name="Scott J.A."/>
            <person name="Spatafora J.W."/>
            <person name="Turgeon B.G."/>
            <person name="de Wit P.J.G.M."/>
            <person name="Zhong S."/>
            <person name="Goodwin S.B."/>
            <person name="Grigoriev I.V."/>
        </authorList>
    </citation>
    <scope>NUCLEOTIDE SEQUENCE [LARGE SCALE GENOMIC DNA]</scope>
    <source>
        <strain evidence="16 17">SO2202</strain>
    </source>
</reference>
<keyword evidence="8" id="KW-1015">Disulfide bond</keyword>
<dbReference type="InterPro" id="IPR031330">
    <property type="entry name" value="Gly_Hdrlase_35_cat"/>
</dbReference>
<dbReference type="Gene3D" id="2.60.390.10">
    <property type="entry name" value="Beta-galactosidase, domain 3"/>
    <property type="match status" value="1"/>
</dbReference>
<dbReference type="Pfam" id="PF13364">
    <property type="entry name" value="BetaGal_ABD2"/>
    <property type="match status" value="2"/>
</dbReference>
<comment type="catalytic activity">
    <reaction evidence="1 13">
        <text>Hydrolysis of terminal non-reducing beta-D-galactose residues in beta-D-galactosides.</text>
        <dbReference type="EC" id="3.2.1.23"/>
    </reaction>
</comment>
<evidence type="ECO:0000256" key="3">
    <source>
        <dbReference type="ARBA" id="ARBA00009809"/>
    </source>
</evidence>
<evidence type="ECO:0000256" key="12">
    <source>
        <dbReference type="ARBA" id="ARBA00023326"/>
    </source>
</evidence>
<evidence type="ECO:0000256" key="1">
    <source>
        <dbReference type="ARBA" id="ARBA00001412"/>
    </source>
</evidence>
<dbReference type="PROSITE" id="PS01182">
    <property type="entry name" value="GLYCOSYL_HYDROL_F35"/>
    <property type="match status" value="1"/>
</dbReference>
<dbReference type="PANTHER" id="PTHR23421">
    <property type="entry name" value="BETA-GALACTOSIDASE RELATED"/>
    <property type="match status" value="1"/>
</dbReference>
<evidence type="ECO:0000256" key="10">
    <source>
        <dbReference type="ARBA" id="ARBA00023277"/>
    </source>
</evidence>
<dbReference type="SUPFAM" id="SSF51011">
    <property type="entry name" value="Glycosyl hydrolase domain"/>
    <property type="match status" value="1"/>
</dbReference>
<dbReference type="FunFam" id="3.20.20.80:FF:000040">
    <property type="entry name" value="Beta-galactosidase A"/>
    <property type="match status" value="1"/>
</dbReference>
<dbReference type="InterPro" id="IPR008979">
    <property type="entry name" value="Galactose-bd-like_sf"/>
</dbReference>
<organism evidence="16 17">
    <name type="scientific">Sphaerulina musiva (strain SO2202)</name>
    <name type="common">Poplar stem canker fungus</name>
    <name type="synonym">Septoria musiva</name>
    <dbReference type="NCBI Taxonomy" id="692275"/>
    <lineage>
        <taxon>Eukaryota</taxon>
        <taxon>Fungi</taxon>
        <taxon>Dikarya</taxon>
        <taxon>Ascomycota</taxon>
        <taxon>Pezizomycotina</taxon>
        <taxon>Dothideomycetes</taxon>
        <taxon>Dothideomycetidae</taxon>
        <taxon>Mycosphaerellales</taxon>
        <taxon>Mycosphaerellaceae</taxon>
        <taxon>Sphaerulina</taxon>
    </lineage>
</organism>
<dbReference type="STRING" id="692275.N1QEG2"/>
<evidence type="ECO:0000256" key="6">
    <source>
        <dbReference type="ARBA" id="ARBA00022729"/>
    </source>
</evidence>
<dbReference type="SUPFAM" id="SSF117100">
    <property type="entry name" value="Beta-galactosidase LacA, domain 3"/>
    <property type="match status" value="1"/>
</dbReference>
<dbReference type="Proteomes" id="UP000016931">
    <property type="component" value="Unassembled WGS sequence"/>
</dbReference>
<dbReference type="Gene3D" id="2.102.20.10">
    <property type="entry name" value="Beta-galactosidase, domain 2"/>
    <property type="match status" value="1"/>
</dbReference>
<dbReference type="FunFam" id="2.102.20.10:FF:000001">
    <property type="entry name" value="Beta-galactosidase A"/>
    <property type="match status" value="1"/>
</dbReference>
<dbReference type="InterPro" id="IPR036833">
    <property type="entry name" value="BetaGal_dom3_sf"/>
</dbReference>
<dbReference type="InterPro" id="IPR001944">
    <property type="entry name" value="Glycoside_Hdrlase_35"/>
</dbReference>
<dbReference type="PRINTS" id="PR00742">
    <property type="entry name" value="GLHYDRLASE35"/>
</dbReference>
<keyword evidence="10" id="KW-0119">Carbohydrate metabolism</keyword>
<dbReference type="InterPro" id="IPR025300">
    <property type="entry name" value="BetaGal_jelly_roll_dom"/>
</dbReference>
<dbReference type="Gene3D" id="2.60.120.260">
    <property type="entry name" value="Galactose-binding domain-like"/>
    <property type="match status" value="2"/>
</dbReference>
<dbReference type="InterPro" id="IPR017853">
    <property type="entry name" value="GH"/>
</dbReference>
<evidence type="ECO:0000256" key="2">
    <source>
        <dbReference type="ARBA" id="ARBA00004613"/>
    </source>
</evidence>
<proteinExistence type="inferred from homology"/>
<dbReference type="EMBL" id="KB456269">
    <property type="protein sequence ID" value="EMF09347.1"/>
    <property type="molecule type" value="Genomic_DNA"/>
</dbReference>
<keyword evidence="6" id="KW-0732">Signal</keyword>
<evidence type="ECO:0000259" key="15">
    <source>
        <dbReference type="SMART" id="SM01029"/>
    </source>
</evidence>
<keyword evidence="9" id="KW-0325">Glycoprotein</keyword>
<dbReference type="InterPro" id="IPR019801">
    <property type="entry name" value="Glyco_hydro_35_CS"/>
</dbReference>
<dbReference type="Gene3D" id="3.20.20.80">
    <property type="entry name" value="Glycosidases"/>
    <property type="match status" value="1"/>
</dbReference>
<comment type="similarity">
    <text evidence="3 14">Belongs to the glycosyl hydrolase 35 family.</text>
</comment>
<evidence type="ECO:0000256" key="7">
    <source>
        <dbReference type="ARBA" id="ARBA00022801"/>
    </source>
</evidence>
<gene>
    <name evidence="16" type="ORF">SEPMUDRAFT_151408</name>
</gene>
<evidence type="ECO:0000256" key="9">
    <source>
        <dbReference type="ARBA" id="ARBA00023180"/>
    </source>
</evidence>
<dbReference type="SMART" id="SM01029">
    <property type="entry name" value="BetaGal_dom2"/>
    <property type="match status" value="1"/>
</dbReference>
<evidence type="ECO:0000313" key="16">
    <source>
        <dbReference type="EMBL" id="EMF09347.1"/>
    </source>
</evidence>
<dbReference type="SUPFAM" id="SSF49785">
    <property type="entry name" value="Galactose-binding domain-like"/>
    <property type="match status" value="2"/>
</dbReference>
<keyword evidence="7 13" id="KW-0378">Hydrolase</keyword>